<evidence type="ECO:0000313" key="2">
    <source>
        <dbReference type="EMBL" id="VEH14058.1"/>
    </source>
</evidence>
<evidence type="ECO:0000313" key="3">
    <source>
        <dbReference type="EMBL" id="VEH14167.1"/>
    </source>
</evidence>
<evidence type="ECO:0000259" key="1">
    <source>
        <dbReference type="Pfam" id="PF09643"/>
    </source>
</evidence>
<dbReference type="InterPro" id="IPR023385">
    <property type="entry name" value="YopX-like_C"/>
</dbReference>
<dbReference type="Pfam" id="PF09643">
    <property type="entry name" value="YopX"/>
    <property type="match status" value="1"/>
</dbReference>
<protein>
    <submittedName>
        <fullName evidence="3">YopX protein</fullName>
    </submittedName>
</protein>
<dbReference type="EMBL" id="LR134384">
    <property type="protein sequence ID" value="VEH14058.1"/>
    <property type="molecule type" value="Genomic_DNA"/>
</dbReference>
<dbReference type="Proteomes" id="UP000274578">
    <property type="component" value="Chromosome 1"/>
</dbReference>
<dbReference type="SUPFAM" id="SSF159006">
    <property type="entry name" value="YopX-like"/>
    <property type="match status" value="1"/>
</dbReference>
<feature type="domain" description="YopX protein" evidence="1">
    <location>
        <begin position="53"/>
        <end position="156"/>
    </location>
</feature>
<dbReference type="KEGG" id="poc:NCTC13071_00134"/>
<accession>A0A3S4X077</accession>
<reference evidence="3 4" key="1">
    <citation type="submission" date="2018-12" db="EMBL/GenBank/DDBJ databases">
        <authorList>
            <consortium name="Pathogen Informatics"/>
        </authorList>
    </citation>
    <scope>NUCLEOTIDE SEQUENCE [LARGE SCALE GENOMIC DNA]</scope>
    <source>
        <strain evidence="3 4">NCTC13071</strain>
    </source>
</reference>
<dbReference type="AlphaFoldDB" id="A0A3S4X077"/>
<proteinExistence type="predicted"/>
<dbReference type="Gene3D" id="2.30.30.290">
    <property type="entry name" value="YopX-like domains"/>
    <property type="match status" value="1"/>
</dbReference>
<dbReference type="KEGG" id="poc:NCTC13071_00023"/>
<name>A0A3S4X077_9BACT</name>
<sequence>MNREIIFRGKSIGTGKWLYGHLFNYGLTAPTNVPCICVCVPKFWEEARLLYTVFPDTIGQYTGLKDKYKRKIFEWDILKFIAPDGTIRYFVVEWASEDRILRPLSDFVPDGNPIRISGWCFNWNGHRLYPTVIDGVPDNERMEIVGNIHDNPNLLK</sequence>
<dbReference type="GeneID" id="85011063"/>
<evidence type="ECO:0000313" key="4">
    <source>
        <dbReference type="Proteomes" id="UP000274578"/>
    </source>
</evidence>
<dbReference type="InterPro" id="IPR019096">
    <property type="entry name" value="YopX_protein"/>
</dbReference>
<dbReference type="EMBL" id="LR134384">
    <property type="protein sequence ID" value="VEH14167.1"/>
    <property type="molecule type" value="Genomic_DNA"/>
</dbReference>
<organism evidence="3 4">
    <name type="scientific">Segatella oris</name>
    <dbReference type="NCBI Taxonomy" id="28135"/>
    <lineage>
        <taxon>Bacteria</taxon>
        <taxon>Pseudomonadati</taxon>
        <taxon>Bacteroidota</taxon>
        <taxon>Bacteroidia</taxon>
        <taxon>Bacteroidales</taxon>
        <taxon>Prevotellaceae</taxon>
        <taxon>Segatella</taxon>
    </lineage>
</organism>
<dbReference type="RefSeq" id="WP_018921212.1">
    <property type="nucleotide sequence ID" value="NZ_LR134384.1"/>
</dbReference>
<gene>
    <name evidence="2" type="ORF">NCTC13071_00023</name>
    <name evidence="3" type="ORF">NCTC13071_00134</name>
</gene>